<dbReference type="Proteomes" id="UP001500320">
    <property type="component" value="Unassembled WGS sequence"/>
</dbReference>
<accession>A0ABP6MRD3</accession>
<organism evidence="1 2">
    <name type="scientific">Planomonospora alba</name>
    <dbReference type="NCBI Taxonomy" id="161354"/>
    <lineage>
        <taxon>Bacteria</taxon>
        <taxon>Bacillati</taxon>
        <taxon>Actinomycetota</taxon>
        <taxon>Actinomycetes</taxon>
        <taxon>Streptosporangiales</taxon>
        <taxon>Streptosporangiaceae</taxon>
        <taxon>Planomonospora</taxon>
    </lineage>
</organism>
<dbReference type="SUPFAM" id="SSF55961">
    <property type="entry name" value="Bet v1-like"/>
    <property type="match status" value="1"/>
</dbReference>
<dbReference type="RefSeq" id="WP_344856790.1">
    <property type="nucleotide sequence ID" value="NZ_BAAAUT010000007.1"/>
</dbReference>
<reference evidence="2" key="1">
    <citation type="journal article" date="2019" name="Int. J. Syst. Evol. Microbiol.">
        <title>The Global Catalogue of Microorganisms (GCM) 10K type strain sequencing project: providing services to taxonomists for standard genome sequencing and annotation.</title>
        <authorList>
            <consortium name="The Broad Institute Genomics Platform"/>
            <consortium name="The Broad Institute Genome Sequencing Center for Infectious Disease"/>
            <person name="Wu L."/>
            <person name="Ma J."/>
        </authorList>
    </citation>
    <scope>NUCLEOTIDE SEQUENCE [LARGE SCALE GENOMIC DNA]</scope>
    <source>
        <strain evidence="2">JCM 9373</strain>
    </source>
</reference>
<protein>
    <submittedName>
        <fullName evidence="1">Uncharacterized protein</fullName>
    </submittedName>
</protein>
<dbReference type="EMBL" id="BAAAUT010000007">
    <property type="protein sequence ID" value="GAA3123083.1"/>
    <property type="molecule type" value="Genomic_DNA"/>
</dbReference>
<dbReference type="InterPro" id="IPR019587">
    <property type="entry name" value="Polyketide_cyclase/dehydratase"/>
</dbReference>
<comment type="caution">
    <text evidence="1">The sequence shown here is derived from an EMBL/GenBank/DDBJ whole genome shotgun (WGS) entry which is preliminary data.</text>
</comment>
<keyword evidence="2" id="KW-1185">Reference proteome</keyword>
<evidence type="ECO:0000313" key="2">
    <source>
        <dbReference type="Proteomes" id="UP001500320"/>
    </source>
</evidence>
<proteinExistence type="predicted"/>
<dbReference type="InterPro" id="IPR023393">
    <property type="entry name" value="START-like_dom_sf"/>
</dbReference>
<sequence>MGEYHGTRVLGALAEVAFGTAGDLNRLDRWLPEELSVVPLRDDAVAARWRVGDREGEARCAVTVLPERLRVEWRTEEPAGGSGWLEVGEAGAGSARVEVCLRTAGDGPAEETVNALLERALHNLDREVGENFTAS</sequence>
<gene>
    <name evidence="1" type="ORF">GCM10010466_12500</name>
</gene>
<dbReference type="Pfam" id="PF10604">
    <property type="entry name" value="Polyketide_cyc2"/>
    <property type="match status" value="1"/>
</dbReference>
<name>A0ABP6MRD3_9ACTN</name>
<evidence type="ECO:0000313" key="1">
    <source>
        <dbReference type="EMBL" id="GAA3123083.1"/>
    </source>
</evidence>
<dbReference type="Gene3D" id="3.30.530.20">
    <property type="match status" value="1"/>
</dbReference>